<dbReference type="RefSeq" id="WP_130964833.1">
    <property type="nucleotide sequence ID" value="NZ_SIRT01000010.1"/>
</dbReference>
<dbReference type="OrthoDB" id="1652165at2"/>
<keyword evidence="1" id="KW-0732">Signal</keyword>
<evidence type="ECO:0000313" key="2">
    <source>
        <dbReference type="EMBL" id="TBN02457.1"/>
    </source>
</evidence>
<organism evidence="2 3">
    <name type="scientific">Hyunsoonleella flava</name>
    <dbReference type="NCBI Taxonomy" id="2527939"/>
    <lineage>
        <taxon>Bacteria</taxon>
        <taxon>Pseudomonadati</taxon>
        <taxon>Bacteroidota</taxon>
        <taxon>Flavobacteriia</taxon>
        <taxon>Flavobacteriales</taxon>
        <taxon>Flavobacteriaceae</taxon>
    </lineage>
</organism>
<dbReference type="EMBL" id="SIRT01000010">
    <property type="protein sequence ID" value="TBN02457.1"/>
    <property type="molecule type" value="Genomic_DNA"/>
</dbReference>
<dbReference type="AlphaFoldDB" id="A0A4Q9FBL3"/>
<feature type="chain" id="PRO_5020309095" evidence="1">
    <location>
        <begin position="23"/>
        <end position="287"/>
    </location>
</feature>
<feature type="signal peptide" evidence="1">
    <location>
        <begin position="1"/>
        <end position="22"/>
    </location>
</feature>
<gene>
    <name evidence="2" type="ORF">EYD45_12170</name>
</gene>
<name>A0A4Q9FBL3_9FLAO</name>
<accession>A0A4Q9FBL3</accession>
<evidence type="ECO:0000313" key="3">
    <source>
        <dbReference type="Proteomes" id="UP000291142"/>
    </source>
</evidence>
<protein>
    <submittedName>
        <fullName evidence="2">Uncharacterized protein</fullName>
    </submittedName>
</protein>
<proteinExistence type="predicted"/>
<evidence type="ECO:0000256" key="1">
    <source>
        <dbReference type="SAM" id="SignalP"/>
    </source>
</evidence>
<dbReference type="Proteomes" id="UP000291142">
    <property type="component" value="Unassembled WGS sequence"/>
</dbReference>
<sequence>MLKLIKKHIWILCFVLALQVHAQLGFCGGNSGEPIYIEDFGTGRVDSKLNPGRTTYSFTQGSPRDGFYKVSSNTNYYGWFVTKDHTPNDKDGRCLIVNANNLPEEFFTIPISGLCENTTYEFTSWLINLFPYYHKVCGFSGNQVANPINVTFEIWDSTNSFIIKQGNTGDIYGSNTPNWQQYGLVFKTAPQQTSVILKMRNNGSSGCGNDLAIDDIMFRTCGDSVIIEDASKNKNSVNVSQTNFPYTSKLTANPDFAVFTSHYYQWQKSTDGTNWKNIEGENKKQWQ</sequence>
<keyword evidence="3" id="KW-1185">Reference proteome</keyword>
<comment type="caution">
    <text evidence="2">The sequence shown here is derived from an EMBL/GenBank/DDBJ whole genome shotgun (WGS) entry which is preliminary data.</text>
</comment>
<reference evidence="2 3" key="1">
    <citation type="submission" date="2019-02" db="EMBL/GenBank/DDBJ databases">
        <title>Hyunsoonleella sp., isolated from marine sediment.</title>
        <authorList>
            <person name="Liu B.-T."/>
        </authorList>
    </citation>
    <scope>NUCLEOTIDE SEQUENCE [LARGE SCALE GENOMIC DNA]</scope>
    <source>
        <strain evidence="2 3">T58</strain>
    </source>
</reference>